<reference evidence="1" key="2">
    <citation type="submission" date="2020-09" db="EMBL/GenBank/DDBJ databases">
        <authorList>
            <person name="Sun Q."/>
            <person name="Kim S."/>
        </authorList>
    </citation>
    <scope>NUCLEOTIDE SEQUENCE</scope>
    <source>
        <strain evidence="1">KCTC 23077</strain>
    </source>
</reference>
<organism evidence="1 2">
    <name type="scientific">Cognatilysobacter bugurensis</name>
    <dbReference type="NCBI Taxonomy" id="543356"/>
    <lineage>
        <taxon>Bacteria</taxon>
        <taxon>Pseudomonadati</taxon>
        <taxon>Pseudomonadota</taxon>
        <taxon>Gammaproteobacteria</taxon>
        <taxon>Lysobacterales</taxon>
        <taxon>Lysobacteraceae</taxon>
        <taxon>Cognatilysobacter</taxon>
    </lineage>
</organism>
<name>A0A918W7U6_9GAMM</name>
<sequence length="190" mass="19864">MGATKLSVGTIGAVAGGVIAQFTQGNAAQAWAGVSGVANGIQTQMDNMFKHAIDVKRKELVATAALSGAARIRAESSDERKVDRAMEMALGCSMNSIAADAQILELLSGKAVVSSSGPNISESFDGGSLQMIFPYSRAQPISQVTEQAQVRAKEVCETNGLRLQGLKPEGSPKYDCTGDQCKMTATFVCK</sequence>
<dbReference type="EMBL" id="BMYD01000002">
    <property type="protein sequence ID" value="GHA78777.1"/>
    <property type="molecule type" value="Genomic_DNA"/>
</dbReference>
<protein>
    <submittedName>
        <fullName evidence="1">Uncharacterized protein</fullName>
    </submittedName>
</protein>
<evidence type="ECO:0000313" key="2">
    <source>
        <dbReference type="Proteomes" id="UP000646426"/>
    </source>
</evidence>
<dbReference type="AlphaFoldDB" id="A0A918W7U6"/>
<evidence type="ECO:0000313" key="1">
    <source>
        <dbReference type="EMBL" id="GHA78777.1"/>
    </source>
</evidence>
<accession>A0A918W7U6</accession>
<keyword evidence="2" id="KW-1185">Reference proteome</keyword>
<dbReference type="Proteomes" id="UP000646426">
    <property type="component" value="Unassembled WGS sequence"/>
</dbReference>
<gene>
    <name evidence="1" type="ORF">GCM10007067_15220</name>
</gene>
<proteinExistence type="predicted"/>
<comment type="caution">
    <text evidence="1">The sequence shown here is derived from an EMBL/GenBank/DDBJ whole genome shotgun (WGS) entry which is preliminary data.</text>
</comment>
<reference evidence="1" key="1">
    <citation type="journal article" date="2014" name="Int. J. Syst. Evol. Microbiol.">
        <title>Complete genome sequence of Corynebacterium casei LMG S-19264T (=DSM 44701T), isolated from a smear-ripened cheese.</title>
        <authorList>
            <consortium name="US DOE Joint Genome Institute (JGI-PGF)"/>
            <person name="Walter F."/>
            <person name="Albersmeier A."/>
            <person name="Kalinowski J."/>
            <person name="Ruckert C."/>
        </authorList>
    </citation>
    <scope>NUCLEOTIDE SEQUENCE</scope>
    <source>
        <strain evidence="1">KCTC 23077</strain>
    </source>
</reference>